<name>A0A0G2I4R2_9EURO</name>
<protein>
    <submittedName>
        <fullName evidence="1">Uncharacterized protein</fullName>
    </submittedName>
</protein>
<comment type="caution">
    <text evidence="1">The sequence shown here is derived from an EMBL/GenBank/DDBJ whole genome shotgun (WGS) entry which is preliminary data.</text>
</comment>
<dbReference type="Proteomes" id="UP000034164">
    <property type="component" value="Unassembled WGS sequence"/>
</dbReference>
<organism evidence="1 2">
    <name type="scientific">[Emmonsia] crescens</name>
    <dbReference type="NCBI Taxonomy" id="73230"/>
    <lineage>
        <taxon>Eukaryota</taxon>
        <taxon>Fungi</taxon>
        <taxon>Dikarya</taxon>
        <taxon>Ascomycota</taxon>
        <taxon>Pezizomycotina</taxon>
        <taxon>Eurotiomycetes</taxon>
        <taxon>Eurotiomycetidae</taxon>
        <taxon>Onygenales</taxon>
        <taxon>Ajellomycetaceae</taxon>
        <taxon>Emergomyces</taxon>
    </lineage>
</organism>
<dbReference type="VEuPathDB" id="FungiDB:EMCG_08895"/>
<proteinExistence type="predicted"/>
<gene>
    <name evidence="1" type="ORF">EMCG_08895</name>
</gene>
<dbReference type="AlphaFoldDB" id="A0A0G2I4R2"/>
<reference evidence="2" key="1">
    <citation type="journal article" date="2015" name="PLoS Genet.">
        <title>The dynamic genome and transcriptome of the human fungal pathogen Blastomyces and close relative Emmonsia.</title>
        <authorList>
            <person name="Munoz J.F."/>
            <person name="Gauthier G.M."/>
            <person name="Desjardins C.A."/>
            <person name="Gallo J.E."/>
            <person name="Holder J."/>
            <person name="Sullivan T.D."/>
            <person name="Marty A.J."/>
            <person name="Carmen J.C."/>
            <person name="Chen Z."/>
            <person name="Ding L."/>
            <person name="Gujja S."/>
            <person name="Magrini V."/>
            <person name="Misas E."/>
            <person name="Mitreva M."/>
            <person name="Priest M."/>
            <person name="Saif S."/>
            <person name="Whiston E.A."/>
            <person name="Young S."/>
            <person name="Zeng Q."/>
            <person name="Goldman W.E."/>
            <person name="Mardis E.R."/>
            <person name="Taylor J.W."/>
            <person name="McEwen J.G."/>
            <person name="Clay O.K."/>
            <person name="Klein B.S."/>
            <person name="Cuomo C.A."/>
        </authorList>
    </citation>
    <scope>NUCLEOTIDE SEQUENCE [LARGE SCALE GENOMIC DNA]</scope>
    <source>
        <strain evidence="2">UAMH 3008</strain>
    </source>
</reference>
<dbReference type="EMBL" id="LCZI01000679">
    <property type="protein sequence ID" value="KKZ65245.1"/>
    <property type="molecule type" value="Genomic_DNA"/>
</dbReference>
<sequence>MLGYKAVKTHLSLSTGHRDVNESSGVLQTLLGTTLGGLLLLLRLDLYHVKVSKSAKTVFQPHMSMYISRDPSHHHQINKRFLITRSQKVAFENQGWELKNWAKTDLGGLRLDFTRTGEGSVNFTHDVR</sequence>
<evidence type="ECO:0000313" key="1">
    <source>
        <dbReference type="EMBL" id="KKZ65245.1"/>
    </source>
</evidence>
<accession>A0A0G2I4R2</accession>
<evidence type="ECO:0000313" key="2">
    <source>
        <dbReference type="Proteomes" id="UP000034164"/>
    </source>
</evidence>